<evidence type="ECO:0000256" key="2">
    <source>
        <dbReference type="ARBA" id="ARBA00022553"/>
    </source>
</evidence>
<evidence type="ECO:0000256" key="4">
    <source>
        <dbReference type="ARBA" id="ARBA00022786"/>
    </source>
</evidence>
<dbReference type="GO" id="GO:0070139">
    <property type="term" value="F:SUMO-specific endopeptidase activity"/>
    <property type="evidence" value="ECO:0007669"/>
    <property type="project" value="TreeGrafter"/>
</dbReference>
<dbReference type="InterPro" id="IPR003653">
    <property type="entry name" value="Peptidase_C48_C"/>
</dbReference>
<dbReference type="Gene3D" id="1.10.418.20">
    <property type="match status" value="1"/>
</dbReference>
<dbReference type="FunFam" id="1.10.418.20:FF:000004">
    <property type="entry name" value="sentrin-specific protease 7 isoform X1"/>
    <property type="match status" value="1"/>
</dbReference>
<keyword evidence="4" id="KW-0833">Ubl conjugation pathway</keyword>
<evidence type="ECO:0000313" key="9">
    <source>
        <dbReference type="Proteomes" id="UP001044222"/>
    </source>
</evidence>
<feature type="region of interest" description="Disordered" evidence="6">
    <location>
        <begin position="124"/>
        <end position="316"/>
    </location>
</feature>
<keyword evidence="2" id="KW-0597">Phosphoprotein</keyword>
<dbReference type="Pfam" id="PF02902">
    <property type="entry name" value="Peptidase_C48"/>
    <property type="match status" value="1"/>
</dbReference>
<dbReference type="PANTHER" id="PTHR46896:SF2">
    <property type="entry name" value="SENTRIN-SPECIFIC PROTEASE 7"/>
    <property type="match status" value="1"/>
</dbReference>
<dbReference type="InterPro" id="IPR038765">
    <property type="entry name" value="Papain-like_cys_pep_sf"/>
</dbReference>
<evidence type="ECO:0000256" key="5">
    <source>
        <dbReference type="ARBA" id="ARBA00022801"/>
    </source>
</evidence>
<feature type="region of interest" description="Disordered" evidence="6">
    <location>
        <begin position="1"/>
        <end position="37"/>
    </location>
</feature>
<feature type="region of interest" description="Disordered" evidence="6">
    <location>
        <begin position="538"/>
        <end position="609"/>
    </location>
</feature>
<organism evidence="8 9">
    <name type="scientific">Anguilla anguilla</name>
    <name type="common">European freshwater eel</name>
    <name type="synonym">Muraena anguilla</name>
    <dbReference type="NCBI Taxonomy" id="7936"/>
    <lineage>
        <taxon>Eukaryota</taxon>
        <taxon>Metazoa</taxon>
        <taxon>Chordata</taxon>
        <taxon>Craniata</taxon>
        <taxon>Vertebrata</taxon>
        <taxon>Euteleostomi</taxon>
        <taxon>Actinopterygii</taxon>
        <taxon>Neopterygii</taxon>
        <taxon>Teleostei</taxon>
        <taxon>Anguilliformes</taxon>
        <taxon>Anguillidae</taxon>
        <taxon>Anguilla</taxon>
    </lineage>
</organism>
<proteinExistence type="inferred from homology"/>
<keyword evidence="3" id="KW-0645">Protease</keyword>
<gene>
    <name evidence="8" type="ORF">ANANG_G00274410</name>
</gene>
<feature type="compositionally biased region" description="Acidic residues" evidence="6">
    <location>
        <begin position="298"/>
        <end position="307"/>
    </location>
</feature>
<sequence>MPSTAQVRRPSGGSAVHPEERKTKTVSSPDKLTSSVMASTFRIPKRKSSEDRCTQMASPLSRLQDTHEQKMQWTGGGRRGHECRPVNGNINGSRMASGSGNARSMDARLVLTDILKTELGREYLSGGRSRPKRASDTLCQDLRRDGGSWRTSAGGRGPVQSESSGGGGLDRRRPLIKDTTLPLSRGGRAGGSRVRGPQMRKTPSRNEDCTTAQNKEERRKDALVRRNGEGSENGELESDDEERGIMGPSRRSVLQHSDKSTPPRQGDRDKRTPPKLSPSNRPKKPKLGTLEPIVLSSDDGEDEEGDSASESSPTLPQVRVVAPRIETQSELHPEETTNAQAIAEELVIPGLSLVEEPEEEPSDMPSDMPSFIELAFSALYVGSLRAESNGSISITNDSITIPLRDSSGLPEVAVALVTSELRRYGIWDGGVLEGKEGRTPSLLFLWVSDAQARLVQAELSAIHPVHNPGLASPFLLLCLKENLEGLHGVLLNSFMEVLALQCGVPALMQPFTWSEGVALIRRVGHHAHLLSLLGQEAAEPDQNPQEDSDPHPGPAQQESPGRSKPSYTLRHRRVGSTYSVSIAPRPGPAWSRSKHQGPPRRLILFPPPPTKGGISVTTEDLECLDNGEFLNDVIIDFYLKYLMLEKAPKAVAERSHVFSSFFYRQLTRKDNVSEETSVCSAQQRRHQRVRTWTRHVDIFSKDYLFVPVNQEAHWYLVVICFPGLLEPQTERWSRENCLDKESCGREDRRMTGHSVPECTQLGCKREKVCKRPCILVMNSLKLSYHERVLKLLREYLQVEWEVRRSSPRDFTPEQMKGSQCRVPLQDNSSDCGLYLLQYVESFLQNPVVHFELPVQLDHWFPRRQIRSKRDEIREMVLQLHRKQQGCGR</sequence>
<dbReference type="EMBL" id="JAFIRN010000016">
    <property type="protein sequence ID" value="KAG5833292.1"/>
    <property type="molecule type" value="Genomic_DNA"/>
</dbReference>
<dbReference type="AlphaFoldDB" id="A0A9D3RMN8"/>
<comment type="caution">
    <text evidence="8">The sequence shown here is derived from an EMBL/GenBank/DDBJ whole genome shotgun (WGS) entry which is preliminary data.</text>
</comment>
<feature type="region of interest" description="Disordered" evidence="6">
    <location>
        <begin position="57"/>
        <end position="101"/>
    </location>
</feature>
<feature type="compositionally biased region" description="Polar residues" evidence="6">
    <location>
        <begin position="25"/>
        <end position="37"/>
    </location>
</feature>
<dbReference type="Gene3D" id="3.30.310.130">
    <property type="entry name" value="Ubiquitin-related"/>
    <property type="match status" value="1"/>
</dbReference>
<feature type="compositionally biased region" description="Polar residues" evidence="6">
    <location>
        <begin position="88"/>
        <end position="101"/>
    </location>
</feature>
<keyword evidence="9" id="KW-1185">Reference proteome</keyword>
<dbReference type="GO" id="GO:0016926">
    <property type="term" value="P:protein desumoylation"/>
    <property type="evidence" value="ECO:0007669"/>
    <property type="project" value="TreeGrafter"/>
</dbReference>
<comment type="similarity">
    <text evidence="1">Belongs to the peptidase C48 family.</text>
</comment>
<feature type="domain" description="Ubiquitin-like protease family profile" evidence="7">
    <location>
        <begin position="614"/>
        <end position="842"/>
    </location>
</feature>
<evidence type="ECO:0000256" key="1">
    <source>
        <dbReference type="ARBA" id="ARBA00005234"/>
    </source>
</evidence>
<dbReference type="PANTHER" id="PTHR46896">
    <property type="entry name" value="SENTRIN-SPECIFIC PROTEASE"/>
    <property type="match status" value="1"/>
</dbReference>
<feature type="compositionally biased region" description="Basic and acidic residues" evidence="6">
    <location>
        <begin position="204"/>
        <end position="229"/>
    </location>
</feature>
<evidence type="ECO:0000256" key="6">
    <source>
        <dbReference type="SAM" id="MobiDB-lite"/>
    </source>
</evidence>
<reference evidence="8" key="1">
    <citation type="submission" date="2021-01" db="EMBL/GenBank/DDBJ databases">
        <title>A chromosome-scale assembly of European eel, Anguilla anguilla.</title>
        <authorList>
            <person name="Henkel C."/>
            <person name="Jong-Raadsen S.A."/>
            <person name="Dufour S."/>
            <person name="Weltzien F.-A."/>
            <person name="Palstra A.P."/>
            <person name="Pelster B."/>
            <person name="Spaink H.P."/>
            <person name="Van Den Thillart G.E."/>
            <person name="Jansen H."/>
            <person name="Zahm M."/>
            <person name="Klopp C."/>
            <person name="Cedric C."/>
            <person name="Louis A."/>
            <person name="Berthelot C."/>
            <person name="Parey E."/>
            <person name="Roest Crollius H."/>
            <person name="Montfort J."/>
            <person name="Robinson-Rechavi M."/>
            <person name="Bucao C."/>
            <person name="Bouchez O."/>
            <person name="Gislard M."/>
            <person name="Lluch J."/>
            <person name="Milhes M."/>
            <person name="Lampietro C."/>
            <person name="Lopez Roques C."/>
            <person name="Donnadieu C."/>
            <person name="Braasch I."/>
            <person name="Desvignes T."/>
            <person name="Postlethwait J."/>
            <person name="Bobe J."/>
            <person name="Guiguen Y."/>
            <person name="Dirks R."/>
        </authorList>
    </citation>
    <scope>NUCLEOTIDE SEQUENCE</scope>
    <source>
        <strain evidence="8">Tag_6206</strain>
        <tissue evidence="8">Liver</tissue>
    </source>
</reference>
<protein>
    <recommendedName>
        <fullName evidence="7">Ubiquitin-like protease family profile domain-containing protein</fullName>
    </recommendedName>
</protein>
<dbReference type="GO" id="GO:0005634">
    <property type="term" value="C:nucleus"/>
    <property type="evidence" value="ECO:0007669"/>
    <property type="project" value="TreeGrafter"/>
</dbReference>
<dbReference type="GO" id="GO:0005737">
    <property type="term" value="C:cytoplasm"/>
    <property type="evidence" value="ECO:0007669"/>
    <property type="project" value="TreeGrafter"/>
</dbReference>
<dbReference type="PROSITE" id="PS50600">
    <property type="entry name" value="ULP_PROTEASE"/>
    <property type="match status" value="1"/>
</dbReference>
<evidence type="ECO:0000313" key="8">
    <source>
        <dbReference type="EMBL" id="KAG5833292.1"/>
    </source>
</evidence>
<dbReference type="Proteomes" id="UP001044222">
    <property type="component" value="Chromosome 16"/>
</dbReference>
<dbReference type="SUPFAM" id="SSF54001">
    <property type="entry name" value="Cysteine proteinases"/>
    <property type="match status" value="1"/>
</dbReference>
<name>A0A9D3RMN8_ANGAN</name>
<accession>A0A9D3RMN8</accession>
<evidence type="ECO:0000256" key="3">
    <source>
        <dbReference type="ARBA" id="ARBA00022670"/>
    </source>
</evidence>
<feature type="compositionally biased region" description="Acidic residues" evidence="6">
    <location>
        <begin position="232"/>
        <end position="242"/>
    </location>
</feature>
<dbReference type="GO" id="GO:0006508">
    <property type="term" value="P:proteolysis"/>
    <property type="evidence" value="ECO:0007669"/>
    <property type="project" value="UniProtKB-KW"/>
</dbReference>
<dbReference type="InterPro" id="IPR051947">
    <property type="entry name" value="Sentrin-specific_protease"/>
</dbReference>
<dbReference type="FunFam" id="1.10.418.20:FF:000001">
    <property type="entry name" value="sentrin-specific protease 6 isoform X1"/>
    <property type="match status" value="1"/>
</dbReference>
<feature type="compositionally biased region" description="Basic and acidic residues" evidence="6">
    <location>
        <begin position="256"/>
        <end position="272"/>
    </location>
</feature>
<keyword evidence="5" id="KW-0378">Hydrolase</keyword>
<evidence type="ECO:0000259" key="7">
    <source>
        <dbReference type="PROSITE" id="PS50600"/>
    </source>
</evidence>